<dbReference type="PANTHER" id="PTHR34581:SF2">
    <property type="entry name" value="PTS SYSTEM N,N'-DIACETYLCHITOBIOSE-SPECIFIC EIIB COMPONENT"/>
    <property type="match status" value="1"/>
</dbReference>
<proteinExistence type="predicted"/>
<evidence type="ECO:0000256" key="1">
    <source>
        <dbReference type="ARBA" id="ARBA00022448"/>
    </source>
</evidence>
<keyword evidence="3 9" id="KW-0762">Sugar transport</keyword>
<evidence type="ECO:0000256" key="6">
    <source>
        <dbReference type="ARBA" id="ARBA00022777"/>
    </source>
</evidence>
<accession>A0ABW4EC39</accession>
<dbReference type="GO" id="GO:0016740">
    <property type="term" value="F:transferase activity"/>
    <property type="evidence" value="ECO:0007669"/>
    <property type="project" value="UniProtKB-KW"/>
</dbReference>
<evidence type="ECO:0000256" key="7">
    <source>
        <dbReference type="PROSITE-ProRule" id="PRU00423"/>
    </source>
</evidence>
<dbReference type="EC" id="2.7.1.-" evidence="9"/>
<keyword evidence="10" id="KW-1185">Reference proteome</keyword>
<gene>
    <name evidence="9" type="ORF">ACFQ5J_12355</name>
</gene>
<evidence type="ECO:0000256" key="2">
    <source>
        <dbReference type="ARBA" id="ARBA00022553"/>
    </source>
</evidence>
<keyword evidence="5" id="KW-0598">Phosphotransferase system</keyword>
<dbReference type="SUPFAM" id="SSF52794">
    <property type="entry name" value="PTS system IIB component-like"/>
    <property type="match status" value="1"/>
</dbReference>
<dbReference type="InterPro" id="IPR003501">
    <property type="entry name" value="PTS_EIIB_2/3"/>
</dbReference>
<dbReference type="InterPro" id="IPR036095">
    <property type="entry name" value="PTS_EIIB-like_sf"/>
</dbReference>
<reference evidence="10" key="1">
    <citation type="journal article" date="2019" name="Int. J. Syst. Evol. Microbiol.">
        <title>The Global Catalogue of Microorganisms (GCM) 10K type strain sequencing project: providing services to taxonomists for standard genome sequencing and annotation.</title>
        <authorList>
            <consortium name="The Broad Institute Genomics Platform"/>
            <consortium name="The Broad Institute Genome Sequencing Center for Infectious Disease"/>
            <person name="Wu L."/>
            <person name="Ma J."/>
        </authorList>
    </citation>
    <scope>NUCLEOTIDE SEQUENCE [LARGE SCALE GENOMIC DNA]</scope>
    <source>
        <strain evidence="10">CCM 8903</strain>
    </source>
</reference>
<dbReference type="RefSeq" id="WP_125754139.1">
    <property type="nucleotide sequence ID" value="NZ_JBHTON010000052.1"/>
</dbReference>
<dbReference type="EMBL" id="JBHTON010000052">
    <property type="protein sequence ID" value="MFD1486015.1"/>
    <property type="molecule type" value="Genomic_DNA"/>
</dbReference>
<evidence type="ECO:0000313" key="9">
    <source>
        <dbReference type="EMBL" id="MFD1486015.1"/>
    </source>
</evidence>
<evidence type="ECO:0000256" key="3">
    <source>
        <dbReference type="ARBA" id="ARBA00022597"/>
    </source>
</evidence>
<dbReference type="PROSITE" id="PS51100">
    <property type="entry name" value="PTS_EIIB_TYPE_3"/>
    <property type="match status" value="1"/>
</dbReference>
<dbReference type="InterPro" id="IPR051819">
    <property type="entry name" value="PTS_sugar-specific_EIIB"/>
</dbReference>
<dbReference type="Pfam" id="PF02302">
    <property type="entry name" value="PTS_IIB"/>
    <property type="match status" value="1"/>
</dbReference>
<sequence>MSKKIYLFCSQGMSTSLLAQKMQDVADAHKMPVTVAAKPHGLLQNIVDEEHPDVIMLGPQVKYLYDETAEKYGQDGTPVILIDSQDYGTMNGERVLKQALLALKKKAQ</sequence>
<feature type="domain" description="PTS EIIB type-3" evidence="8">
    <location>
        <begin position="2"/>
        <end position="108"/>
    </location>
</feature>
<keyword evidence="4 9" id="KW-0808">Transferase</keyword>
<comment type="caution">
    <text evidence="9">The sequence shown here is derived from an EMBL/GenBank/DDBJ whole genome shotgun (WGS) entry which is preliminary data.</text>
</comment>
<dbReference type="CDD" id="cd05564">
    <property type="entry name" value="PTS_IIB_chitobiose_lichenan"/>
    <property type="match status" value="1"/>
</dbReference>
<evidence type="ECO:0000256" key="5">
    <source>
        <dbReference type="ARBA" id="ARBA00022683"/>
    </source>
</evidence>
<keyword evidence="1" id="KW-0813">Transport</keyword>
<protein>
    <submittedName>
        <fullName evidence="9">PTS sugar transporter subunit IIB</fullName>
        <ecNumber evidence="9">2.7.1.-</ecNumber>
    </submittedName>
</protein>
<dbReference type="InterPro" id="IPR013012">
    <property type="entry name" value="PTS_EIIB_3"/>
</dbReference>
<dbReference type="Proteomes" id="UP001597252">
    <property type="component" value="Unassembled WGS sequence"/>
</dbReference>
<organism evidence="9 10">
    <name type="scientific">Lacticaseibacillus baoqingensis</name>
    <dbReference type="NCBI Taxonomy" id="2486013"/>
    <lineage>
        <taxon>Bacteria</taxon>
        <taxon>Bacillati</taxon>
        <taxon>Bacillota</taxon>
        <taxon>Bacilli</taxon>
        <taxon>Lactobacillales</taxon>
        <taxon>Lactobacillaceae</taxon>
        <taxon>Lacticaseibacillus</taxon>
    </lineage>
</organism>
<keyword evidence="6" id="KW-0418">Kinase</keyword>
<name>A0ABW4EC39_9LACO</name>
<dbReference type="PANTHER" id="PTHR34581">
    <property type="entry name" value="PTS SYSTEM N,N'-DIACETYLCHITOBIOSE-SPECIFIC EIIB COMPONENT"/>
    <property type="match status" value="1"/>
</dbReference>
<feature type="modified residue" description="Phosphocysteine; by EIIA" evidence="7">
    <location>
        <position position="9"/>
    </location>
</feature>
<evidence type="ECO:0000313" key="10">
    <source>
        <dbReference type="Proteomes" id="UP001597252"/>
    </source>
</evidence>
<dbReference type="Gene3D" id="3.40.50.2300">
    <property type="match status" value="1"/>
</dbReference>
<keyword evidence="2" id="KW-0597">Phosphoprotein</keyword>
<evidence type="ECO:0000259" key="8">
    <source>
        <dbReference type="PROSITE" id="PS51100"/>
    </source>
</evidence>
<evidence type="ECO:0000256" key="4">
    <source>
        <dbReference type="ARBA" id="ARBA00022679"/>
    </source>
</evidence>